<name>A0A940PGN4_9ENTE</name>
<keyword evidence="5" id="KW-0808">Transferase</keyword>
<keyword evidence="4" id="KW-0762">Sugar transport</keyword>
<dbReference type="Proteomes" id="UP000674938">
    <property type="component" value="Unassembled WGS sequence"/>
</dbReference>
<dbReference type="InterPro" id="IPR004701">
    <property type="entry name" value="PTS_EIIA_man-typ"/>
</dbReference>
<reference evidence="9" key="1">
    <citation type="submission" date="2020-12" db="EMBL/GenBank/DDBJ databases">
        <title>Vagococcus allomyrinae sp. nov. and Enterococcus lavae sp. nov., isolated from the larvae of Allomyrina dichotoma.</title>
        <authorList>
            <person name="Lee S.D."/>
        </authorList>
    </citation>
    <scope>NUCLEOTIDE SEQUENCE</scope>
    <source>
        <strain evidence="9">BWB3-3</strain>
    </source>
</reference>
<organism evidence="9 10">
    <name type="scientific">Vagococcus allomyrinae</name>
    <dbReference type="NCBI Taxonomy" id="2794353"/>
    <lineage>
        <taxon>Bacteria</taxon>
        <taxon>Bacillati</taxon>
        <taxon>Bacillota</taxon>
        <taxon>Bacilli</taxon>
        <taxon>Lactobacillales</taxon>
        <taxon>Enterococcaceae</taxon>
        <taxon>Vagococcus</taxon>
    </lineage>
</organism>
<evidence type="ECO:0000256" key="3">
    <source>
        <dbReference type="ARBA" id="ARBA00022490"/>
    </source>
</evidence>
<dbReference type="GO" id="GO:0005737">
    <property type="term" value="C:cytoplasm"/>
    <property type="evidence" value="ECO:0007669"/>
    <property type="project" value="UniProtKB-SubCell"/>
</dbReference>
<dbReference type="InterPro" id="IPR033887">
    <property type="entry name" value="PTS_IIA_man"/>
</dbReference>
<evidence type="ECO:0000256" key="1">
    <source>
        <dbReference type="ARBA" id="ARBA00004496"/>
    </source>
</evidence>
<dbReference type="EMBL" id="JAEEGA010000011">
    <property type="protein sequence ID" value="MBP1042548.1"/>
    <property type="molecule type" value="Genomic_DNA"/>
</dbReference>
<sequence>MYRIVIVSHGGLANELMKSAEMIAGKQEKIECVSLNVAHCLDAFQSEVEDRLKENVPGEELLVLTDIMYGTPFNNVCTLMAKYHFEHFTGVNLPILLECLMSRKSERLEQVVKRLAVEGQTTFVYVNDLLKKGE</sequence>
<dbReference type="SUPFAM" id="SSF53062">
    <property type="entry name" value="PTS system fructose IIA component-like"/>
    <property type="match status" value="1"/>
</dbReference>
<dbReference type="GO" id="GO:0009401">
    <property type="term" value="P:phosphoenolpyruvate-dependent sugar phosphotransferase system"/>
    <property type="evidence" value="ECO:0007669"/>
    <property type="project" value="UniProtKB-KW"/>
</dbReference>
<feature type="domain" description="PTS EIIA type-4" evidence="8">
    <location>
        <begin position="1"/>
        <end position="124"/>
    </location>
</feature>
<proteinExistence type="predicted"/>
<evidence type="ECO:0000256" key="7">
    <source>
        <dbReference type="ARBA" id="ARBA00022777"/>
    </source>
</evidence>
<dbReference type="Pfam" id="PF03610">
    <property type="entry name" value="EIIA-man"/>
    <property type="match status" value="1"/>
</dbReference>
<keyword evidence="6" id="KW-0598">Phosphotransferase system</keyword>
<dbReference type="CDD" id="cd00006">
    <property type="entry name" value="PTS_IIA_man"/>
    <property type="match status" value="1"/>
</dbReference>
<comment type="caution">
    <text evidence="9">The sequence shown here is derived from an EMBL/GenBank/DDBJ whole genome shotgun (WGS) entry which is preliminary data.</text>
</comment>
<evidence type="ECO:0000259" key="8">
    <source>
        <dbReference type="PROSITE" id="PS51096"/>
    </source>
</evidence>
<keyword evidence="10" id="KW-1185">Reference proteome</keyword>
<dbReference type="GO" id="GO:0016301">
    <property type="term" value="F:kinase activity"/>
    <property type="evidence" value="ECO:0007669"/>
    <property type="project" value="UniProtKB-KW"/>
</dbReference>
<evidence type="ECO:0000256" key="4">
    <source>
        <dbReference type="ARBA" id="ARBA00022597"/>
    </source>
</evidence>
<dbReference type="Gene3D" id="3.40.50.510">
    <property type="entry name" value="Phosphotransferase system, mannose-type IIA component"/>
    <property type="match status" value="1"/>
</dbReference>
<dbReference type="InterPro" id="IPR036662">
    <property type="entry name" value="PTS_EIIA_man-typ_sf"/>
</dbReference>
<evidence type="ECO:0000313" key="10">
    <source>
        <dbReference type="Proteomes" id="UP000674938"/>
    </source>
</evidence>
<dbReference type="PANTHER" id="PTHR33799">
    <property type="entry name" value="PTS PERMEASE-RELATED-RELATED"/>
    <property type="match status" value="1"/>
</dbReference>
<evidence type="ECO:0000256" key="6">
    <source>
        <dbReference type="ARBA" id="ARBA00022683"/>
    </source>
</evidence>
<evidence type="ECO:0000313" key="9">
    <source>
        <dbReference type="EMBL" id="MBP1042548.1"/>
    </source>
</evidence>
<evidence type="ECO:0000256" key="5">
    <source>
        <dbReference type="ARBA" id="ARBA00022679"/>
    </source>
</evidence>
<keyword evidence="3" id="KW-0963">Cytoplasm</keyword>
<dbReference type="GO" id="GO:0016020">
    <property type="term" value="C:membrane"/>
    <property type="evidence" value="ECO:0007669"/>
    <property type="project" value="InterPro"/>
</dbReference>
<comment type="subcellular location">
    <subcellularLocation>
        <location evidence="1">Cytoplasm</location>
    </subcellularLocation>
</comment>
<protein>
    <submittedName>
        <fullName evidence="9">PTS mannose transporter subunit IIA</fullName>
    </submittedName>
</protein>
<accession>A0A940PGN4</accession>
<gene>
    <name evidence="9" type="ORF">I6N95_16145</name>
</gene>
<keyword evidence="2" id="KW-0813">Transport</keyword>
<dbReference type="PROSITE" id="PS51096">
    <property type="entry name" value="PTS_EIIA_TYPE_4"/>
    <property type="match status" value="1"/>
</dbReference>
<dbReference type="AlphaFoldDB" id="A0A940PGN4"/>
<evidence type="ECO:0000256" key="2">
    <source>
        <dbReference type="ARBA" id="ARBA00022448"/>
    </source>
</evidence>
<dbReference type="RefSeq" id="WP_209529834.1">
    <property type="nucleotide sequence ID" value="NZ_JAEEGA010000011.1"/>
</dbReference>
<dbReference type="PANTHER" id="PTHR33799:SF1">
    <property type="entry name" value="PTS SYSTEM MANNOSE-SPECIFIC EIIAB COMPONENT-RELATED"/>
    <property type="match status" value="1"/>
</dbReference>
<keyword evidence="7" id="KW-0418">Kinase</keyword>
<dbReference type="InterPro" id="IPR051471">
    <property type="entry name" value="Bacterial_PTS_sugar_comp"/>
</dbReference>